<proteinExistence type="predicted"/>
<name>A0A8S3AWN8_9BILA</name>
<accession>A0A8S3AWN8</accession>
<evidence type="ECO:0000313" key="2">
    <source>
        <dbReference type="Proteomes" id="UP000676336"/>
    </source>
</evidence>
<gene>
    <name evidence="1" type="ORF">SMN809_LOCUS45526</name>
</gene>
<dbReference type="EMBL" id="CAJOBI010139384">
    <property type="protein sequence ID" value="CAF4760569.1"/>
    <property type="molecule type" value="Genomic_DNA"/>
</dbReference>
<comment type="caution">
    <text evidence="1">The sequence shown here is derived from an EMBL/GenBank/DDBJ whole genome shotgun (WGS) entry which is preliminary data.</text>
</comment>
<sequence>VRHWMSVEALNKLEMIDTLKEWRENYMSVISITDYDEDDQDILLAYYLVY</sequence>
<evidence type="ECO:0000313" key="1">
    <source>
        <dbReference type="EMBL" id="CAF4760569.1"/>
    </source>
</evidence>
<feature type="non-terminal residue" evidence="1">
    <location>
        <position position="1"/>
    </location>
</feature>
<reference evidence="1" key="1">
    <citation type="submission" date="2021-02" db="EMBL/GenBank/DDBJ databases">
        <authorList>
            <person name="Nowell W R."/>
        </authorList>
    </citation>
    <scope>NUCLEOTIDE SEQUENCE</scope>
</reference>
<protein>
    <submittedName>
        <fullName evidence="1">Uncharacterized protein</fullName>
    </submittedName>
</protein>
<dbReference type="Proteomes" id="UP000676336">
    <property type="component" value="Unassembled WGS sequence"/>
</dbReference>
<organism evidence="1 2">
    <name type="scientific">Rotaria magnacalcarata</name>
    <dbReference type="NCBI Taxonomy" id="392030"/>
    <lineage>
        <taxon>Eukaryota</taxon>
        <taxon>Metazoa</taxon>
        <taxon>Spiralia</taxon>
        <taxon>Gnathifera</taxon>
        <taxon>Rotifera</taxon>
        <taxon>Eurotatoria</taxon>
        <taxon>Bdelloidea</taxon>
        <taxon>Philodinida</taxon>
        <taxon>Philodinidae</taxon>
        <taxon>Rotaria</taxon>
    </lineage>
</organism>
<dbReference type="AlphaFoldDB" id="A0A8S3AWN8"/>